<dbReference type="InterPro" id="IPR029063">
    <property type="entry name" value="SAM-dependent_MTases_sf"/>
</dbReference>
<evidence type="ECO:0000259" key="4">
    <source>
        <dbReference type="Pfam" id="PF01555"/>
    </source>
</evidence>
<dbReference type="EMBL" id="VJZA01000036">
    <property type="protein sequence ID" value="TVT20366.1"/>
    <property type="molecule type" value="Genomic_DNA"/>
</dbReference>
<dbReference type="Proteomes" id="UP000318578">
    <property type="component" value="Unassembled WGS sequence"/>
</dbReference>
<dbReference type="SUPFAM" id="SSF53335">
    <property type="entry name" value="S-adenosyl-L-methionine-dependent methyltransferases"/>
    <property type="match status" value="1"/>
</dbReference>
<dbReference type="GO" id="GO:0008170">
    <property type="term" value="F:N-methyltransferase activity"/>
    <property type="evidence" value="ECO:0007669"/>
    <property type="project" value="InterPro"/>
</dbReference>
<dbReference type="CDD" id="cd18773">
    <property type="entry name" value="PDC1_HK_sensor"/>
    <property type="match status" value="1"/>
</dbReference>
<gene>
    <name evidence="5" type="ORF">FNH06_20515</name>
</gene>
<sequence length="413" mass="43506">MVTTRAPGSPIPPGRSCAPRTTPASTSPTASRCCACPFATRCARSPAPVRTTIPRAHRGRQRRPSGTPERTTTCSSSPASPPRTATPTPRRTGRTPPMNDRPTPPWPRSRMSREQPPNPRLTVWPTGQRDPAAQLRDAGCVPGTDTDVDRIPPAVAAHAIATYTRPGDLVLDPDCGAGTVLVEALRAGRHALGLTPRRQSWALARANVTTAKAAGAWRDGSVLDARPPLLASVRAAGLVGRVGLVLAALRPIPNGTDEQDPSPDPDHAAAIDRLATTLTFCEPLLRSGGYLVVVARPRRNPNGSLIDVTTPLRAAGTSAGLAPVDRCIALTAGLRGRHLVTRAALDERRAAARARAAGVPTALTAHHEVLVFQLAHEAELAAAAAAAIPWPTEHDVTQAAINRAEYHGWERAA</sequence>
<keyword evidence="6" id="KW-1185">Reference proteome</keyword>
<feature type="region of interest" description="Disordered" evidence="3">
    <location>
        <begin position="1"/>
        <end position="32"/>
    </location>
</feature>
<evidence type="ECO:0000313" key="5">
    <source>
        <dbReference type="EMBL" id="TVT20366.1"/>
    </source>
</evidence>
<dbReference type="Gene3D" id="3.40.50.150">
    <property type="entry name" value="Vaccinia Virus protein VP39"/>
    <property type="match status" value="1"/>
</dbReference>
<proteinExistence type="predicted"/>
<dbReference type="GO" id="GO:0032259">
    <property type="term" value="P:methylation"/>
    <property type="evidence" value="ECO:0007669"/>
    <property type="project" value="UniProtKB-KW"/>
</dbReference>
<evidence type="ECO:0000256" key="1">
    <source>
        <dbReference type="ARBA" id="ARBA00022603"/>
    </source>
</evidence>
<dbReference type="OrthoDB" id="9773060at2"/>
<evidence type="ECO:0000313" key="6">
    <source>
        <dbReference type="Proteomes" id="UP000318578"/>
    </source>
</evidence>
<dbReference type="AlphaFoldDB" id="A0A558A7Y8"/>
<feature type="compositionally biased region" description="Low complexity" evidence="3">
    <location>
        <begin position="70"/>
        <end position="97"/>
    </location>
</feature>
<protein>
    <recommendedName>
        <fullName evidence="4">DNA methylase N-4/N-6 domain-containing protein</fullName>
    </recommendedName>
</protein>
<keyword evidence="2" id="KW-0808">Transferase</keyword>
<comment type="caution">
    <text evidence="5">The sequence shown here is derived from an EMBL/GenBank/DDBJ whole genome shotgun (WGS) entry which is preliminary data.</text>
</comment>
<reference evidence="5 6" key="1">
    <citation type="submission" date="2019-07" db="EMBL/GenBank/DDBJ databases">
        <title>New species of Amycolatopsis and Streptomyces.</title>
        <authorList>
            <person name="Duangmal K."/>
            <person name="Teo W.F.A."/>
            <person name="Lipun K."/>
        </authorList>
    </citation>
    <scope>NUCLEOTIDE SEQUENCE [LARGE SCALE GENOMIC DNA]</scope>
    <source>
        <strain evidence="5 6">JCM 30562</strain>
    </source>
</reference>
<feature type="domain" description="DNA methylase N-4/N-6" evidence="4">
    <location>
        <begin position="150"/>
        <end position="194"/>
    </location>
</feature>
<evidence type="ECO:0000256" key="3">
    <source>
        <dbReference type="SAM" id="MobiDB-lite"/>
    </source>
</evidence>
<dbReference type="InterPro" id="IPR002941">
    <property type="entry name" value="DNA_methylase_N4/N6"/>
</dbReference>
<name>A0A558A7Y8_9PSEU</name>
<accession>A0A558A7Y8</accession>
<evidence type="ECO:0000256" key="2">
    <source>
        <dbReference type="ARBA" id="ARBA00022679"/>
    </source>
</evidence>
<organism evidence="5 6">
    <name type="scientific">Amycolatopsis acidiphila</name>
    <dbReference type="NCBI Taxonomy" id="715473"/>
    <lineage>
        <taxon>Bacteria</taxon>
        <taxon>Bacillati</taxon>
        <taxon>Actinomycetota</taxon>
        <taxon>Actinomycetes</taxon>
        <taxon>Pseudonocardiales</taxon>
        <taxon>Pseudonocardiaceae</taxon>
        <taxon>Amycolatopsis</taxon>
    </lineage>
</organism>
<feature type="region of interest" description="Disordered" evidence="3">
    <location>
        <begin position="44"/>
        <end position="127"/>
    </location>
</feature>
<dbReference type="GO" id="GO:0003677">
    <property type="term" value="F:DNA binding"/>
    <property type="evidence" value="ECO:0007669"/>
    <property type="project" value="InterPro"/>
</dbReference>
<keyword evidence="1" id="KW-0489">Methyltransferase</keyword>
<dbReference type="Pfam" id="PF01555">
    <property type="entry name" value="N6_N4_Mtase"/>
    <property type="match status" value="1"/>
</dbReference>
<feature type="compositionally biased region" description="Low complexity" evidence="3">
    <location>
        <begin position="16"/>
        <end position="32"/>
    </location>
</feature>